<dbReference type="Proteomes" id="UP000265562">
    <property type="component" value="Chromosome"/>
</dbReference>
<sequence>MNKLENKFRFIGMILFIIYLLMLLYFLFFAEAFGRGMAVEAHGCNTTPFLEIKRYINNFDKLGMITVINLGGNVLAFMPFGFFRPIIGRRKNSFFRTLIQGCVFSCVVEIIQLLTNVGSFDVDDIILNTFGVFLGYIVFILWKFIIWRRK</sequence>
<gene>
    <name evidence="1" type="ORF">D4A81_03035</name>
</gene>
<dbReference type="AlphaFoldDB" id="A0A385Q0A6"/>
<dbReference type="KEGG" id="lua:D4A81_03035"/>
<evidence type="ECO:0000313" key="1">
    <source>
        <dbReference type="EMBL" id="AYA98987.1"/>
    </source>
</evidence>
<dbReference type="RefSeq" id="WP_111525195.1">
    <property type="nucleotide sequence ID" value="NZ_CP032364.1"/>
</dbReference>
<evidence type="ECO:0000313" key="2">
    <source>
        <dbReference type="Proteomes" id="UP000265562"/>
    </source>
</evidence>
<name>A0A385Q0A6_9FIRM</name>
<protein>
    <submittedName>
        <fullName evidence="1">VanZ family protein</fullName>
    </submittedName>
</protein>
<dbReference type="InterPro" id="IPR053150">
    <property type="entry name" value="Teicoplanin_resist-assoc"/>
</dbReference>
<dbReference type="EMBL" id="CP032364">
    <property type="protein sequence ID" value="AYA98987.1"/>
    <property type="molecule type" value="Genomic_DNA"/>
</dbReference>
<reference evidence="1 2" key="1">
    <citation type="submission" date="2018-09" db="EMBL/GenBank/DDBJ databases">
        <title>Genome sequencing of Lachnoanaerobaculum umeaense DSM 23576.</title>
        <authorList>
            <person name="Kook J.-K."/>
            <person name="Park S.-N."/>
            <person name="Lim Y.K."/>
        </authorList>
    </citation>
    <scope>NUCLEOTIDE SEQUENCE [LARGE SCALE GENOMIC DNA]</scope>
    <source>
        <strain evidence="2">DSM 23576 \ CCUG 58757</strain>
    </source>
</reference>
<dbReference type="InterPro" id="IPR006976">
    <property type="entry name" value="VanZ-like"/>
</dbReference>
<organism evidence="1 2">
    <name type="scientific">Lachnoanaerobaculum umeaense</name>
    <dbReference type="NCBI Taxonomy" id="617123"/>
    <lineage>
        <taxon>Bacteria</taxon>
        <taxon>Bacillati</taxon>
        <taxon>Bacillota</taxon>
        <taxon>Clostridia</taxon>
        <taxon>Lachnospirales</taxon>
        <taxon>Lachnospiraceae</taxon>
        <taxon>Lachnoanaerobaculum</taxon>
    </lineage>
</organism>
<accession>A0A385Q0A6</accession>
<dbReference type="PANTHER" id="PTHR36834:SF1">
    <property type="entry name" value="INTEGRAL MEMBRANE PROTEIN"/>
    <property type="match status" value="1"/>
</dbReference>
<proteinExistence type="predicted"/>
<dbReference type="PANTHER" id="PTHR36834">
    <property type="entry name" value="MEMBRANE PROTEIN-RELATED"/>
    <property type="match status" value="1"/>
</dbReference>
<dbReference type="Pfam" id="PF04892">
    <property type="entry name" value="VanZ"/>
    <property type="match status" value="1"/>
</dbReference>
<keyword evidence="2" id="KW-1185">Reference proteome</keyword>
<dbReference type="OrthoDB" id="9805025at2"/>